<dbReference type="InterPro" id="IPR013525">
    <property type="entry name" value="ABC2_TM"/>
</dbReference>
<dbReference type="Proteomes" id="UP001428341">
    <property type="component" value="Unassembled WGS sequence"/>
</dbReference>
<evidence type="ECO:0000256" key="2">
    <source>
        <dbReference type="ARBA" id="ARBA00022692"/>
    </source>
</evidence>
<evidence type="ECO:0000313" key="6">
    <source>
        <dbReference type="EMBL" id="KAK9175846.1"/>
    </source>
</evidence>
<protein>
    <recommendedName>
        <fullName evidence="5">ABC-2 type transporter transmembrane domain-containing protein</fullName>
    </recommendedName>
</protein>
<organism evidence="6 7">
    <name type="scientific">Citrus x changshan-huyou</name>
    <dbReference type="NCBI Taxonomy" id="2935761"/>
    <lineage>
        <taxon>Eukaryota</taxon>
        <taxon>Viridiplantae</taxon>
        <taxon>Streptophyta</taxon>
        <taxon>Embryophyta</taxon>
        <taxon>Tracheophyta</taxon>
        <taxon>Spermatophyta</taxon>
        <taxon>Magnoliopsida</taxon>
        <taxon>eudicotyledons</taxon>
        <taxon>Gunneridae</taxon>
        <taxon>Pentapetalae</taxon>
        <taxon>rosids</taxon>
        <taxon>malvids</taxon>
        <taxon>Sapindales</taxon>
        <taxon>Rutaceae</taxon>
        <taxon>Aurantioideae</taxon>
        <taxon>Citrus</taxon>
    </lineage>
</organism>
<evidence type="ECO:0000259" key="5">
    <source>
        <dbReference type="Pfam" id="PF01061"/>
    </source>
</evidence>
<keyword evidence="2" id="KW-0812">Transmembrane</keyword>
<accession>A0AAP0LIS1</accession>
<comment type="caution">
    <text evidence="6">The sequence shown here is derived from an EMBL/GenBank/DDBJ whole genome shotgun (WGS) entry which is preliminary data.</text>
</comment>
<proteinExistence type="predicted"/>
<keyword evidence="7" id="KW-1185">Reference proteome</keyword>
<name>A0AAP0LIS1_9ROSI</name>
<comment type="subcellular location">
    <subcellularLocation>
        <location evidence="1">Membrane</location>
        <topology evidence="1">Multi-pass membrane protein</topology>
    </subcellularLocation>
</comment>
<evidence type="ECO:0000256" key="1">
    <source>
        <dbReference type="ARBA" id="ARBA00004141"/>
    </source>
</evidence>
<dbReference type="PANTHER" id="PTHR48040">
    <property type="entry name" value="PLEIOTROPIC DRUG RESISTANCE PROTEIN 1-LIKE ISOFORM X1"/>
    <property type="match status" value="1"/>
</dbReference>
<evidence type="ECO:0000313" key="7">
    <source>
        <dbReference type="Proteomes" id="UP001428341"/>
    </source>
</evidence>
<gene>
    <name evidence="6" type="ORF">WN944_027856</name>
</gene>
<evidence type="ECO:0000256" key="4">
    <source>
        <dbReference type="ARBA" id="ARBA00023136"/>
    </source>
</evidence>
<dbReference type="EMBL" id="JBCGBO010000025">
    <property type="protein sequence ID" value="KAK9175846.1"/>
    <property type="molecule type" value="Genomic_DNA"/>
</dbReference>
<dbReference type="PANTHER" id="PTHR48040:SF13">
    <property type="entry name" value="ABC TRANSPORTER G FAMILY MEMBER 31"/>
    <property type="match status" value="1"/>
</dbReference>
<dbReference type="AlphaFoldDB" id="A0AAP0LIS1"/>
<feature type="domain" description="ABC-2 type transporter transmembrane" evidence="5">
    <location>
        <begin position="6"/>
        <end position="50"/>
    </location>
</feature>
<evidence type="ECO:0000256" key="3">
    <source>
        <dbReference type="ARBA" id="ARBA00022989"/>
    </source>
</evidence>
<keyword evidence="3" id="KW-1133">Transmembrane helix</keyword>
<keyword evidence="4" id="KW-0472">Membrane</keyword>
<dbReference type="GO" id="GO:0016020">
    <property type="term" value="C:membrane"/>
    <property type="evidence" value="ECO:0007669"/>
    <property type="project" value="UniProtKB-SubCell"/>
</dbReference>
<reference evidence="6 7" key="1">
    <citation type="submission" date="2024-05" db="EMBL/GenBank/DDBJ databases">
        <title>Haplotype-resolved chromosome-level genome assembly of Huyou (Citrus changshanensis).</title>
        <authorList>
            <person name="Miao C."/>
            <person name="Chen W."/>
            <person name="Wu Y."/>
            <person name="Wang L."/>
            <person name="Zhao S."/>
            <person name="Grierson D."/>
            <person name="Xu C."/>
            <person name="Chen K."/>
        </authorList>
    </citation>
    <scope>NUCLEOTIDE SEQUENCE [LARGE SCALE GENOMIC DNA]</scope>
    <source>
        <strain evidence="6">01-14</strain>
        <tissue evidence="6">Leaf</tissue>
    </source>
</reference>
<dbReference type="GO" id="GO:0140359">
    <property type="term" value="F:ABC-type transporter activity"/>
    <property type="evidence" value="ECO:0007669"/>
    <property type="project" value="InterPro"/>
</dbReference>
<dbReference type="Pfam" id="PF01061">
    <property type="entry name" value="ABC2_membrane"/>
    <property type="match status" value="1"/>
</dbReference>
<sequence>MVMESLYASCLFLGVNNAASIQTIVSIERTVFYREKAAEMYSPIPFAVAQENFCFILLSCSSPSPILPSLG</sequence>